<protein>
    <submittedName>
        <fullName evidence="1">Uncharacterized protein</fullName>
    </submittedName>
</protein>
<organism evidence="1 2">
    <name type="scientific">Neurospora intermedia</name>
    <dbReference type="NCBI Taxonomy" id="5142"/>
    <lineage>
        <taxon>Eukaryota</taxon>
        <taxon>Fungi</taxon>
        <taxon>Dikarya</taxon>
        <taxon>Ascomycota</taxon>
        <taxon>Pezizomycotina</taxon>
        <taxon>Sordariomycetes</taxon>
        <taxon>Sordariomycetidae</taxon>
        <taxon>Sordariales</taxon>
        <taxon>Sordariaceae</taxon>
        <taxon>Neurospora</taxon>
    </lineage>
</organism>
<name>A0ABR3D2L1_NEUIN</name>
<dbReference type="Proteomes" id="UP001451303">
    <property type="component" value="Unassembled WGS sequence"/>
</dbReference>
<gene>
    <name evidence="1" type="ORF">QR685DRAFT_92950</name>
</gene>
<reference evidence="1 2" key="1">
    <citation type="submission" date="2023-09" db="EMBL/GenBank/DDBJ databases">
        <title>Multi-omics analysis of a traditional fermented food reveals byproduct-associated fungal strains for waste-to-food upcycling.</title>
        <authorList>
            <consortium name="Lawrence Berkeley National Laboratory"/>
            <person name="Rekdal V.M."/>
            <person name="Villalobos-Escobedo J.M."/>
            <person name="Rodriguez-Valeron N."/>
            <person name="Garcia M.O."/>
            <person name="Vasquez D.P."/>
            <person name="Damayanti I."/>
            <person name="Sorensen P.M."/>
            <person name="Baidoo E.E."/>
            <person name="De Carvalho A.C."/>
            <person name="Riley R."/>
            <person name="Lipzen A."/>
            <person name="He G."/>
            <person name="Yan M."/>
            <person name="Haridas S."/>
            <person name="Daum C."/>
            <person name="Yoshinaga Y."/>
            <person name="Ng V."/>
            <person name="Grigoriev I.V."/>
            <person name="Munk R."/>
            <person name="Nuraida L."/>
            <person name="Wijaya C.H."/>
            <person name="Morales P.-C."/>
            <person name="Keasling J.D."/>
        </authorList>
    </citation>
    <scope>NUCLEOTIDE SEQUENCE [LARGE SCALE GENOMIC DNA]</scope>
    <source>
        <strain evidence="1 2">FGSC 2613</strain>
    </source>
</reference>
<evidence type="ECO:0000313" key="1">
    <source>
        <dbReference type="EMBL" id="KAL0466929.1"/>
    </source>
</evidence>
<comment type="caution">
    <text evidence="1">The sequence shown here is derived from an EMBL/GenBank/DDBJ whole genome shotgun (WGS) entry which is preliminary data.</text>
</comment>
<sequence length="87" mass="10036">MRKDAAGILICSSGCANGRRWQRCSTKEWPWWRQSKGVYFGNHGMIPLPSLIPFLAQYCRCCEHQLCPKCPKRSRLSSIVETELSFE</sequence>
<dbReference type="EMBL" id="JAVLET010000011">
    <property type="protein sequence ID" value="KAL0466929.1"/>
    <property type="molecule type" value="Genomic_DNA"/>
</dbReference>
<keyword evidence="2" id="KW-1185">Reference proteome</keyword>
<accession>A0ABR3D2L1</accession>
<evidence type="ECO:0000313" key="2">
    <source>
        <dbReference type="Proteomes" id="UP001451303"/>
    </source>
</evidence>
<proteinExistence type="predicted"/>